<dbReference type="Proteomes" id="UP001144397">
    <property type="component" value="Unassembled WGS sequence"/>
</dbReference>
<sequence length="273" mass="29199">MKTEDAARLAGLLHAARQDARLVDLLADMPADTRLPATPDEAYQVQAEIVRLSGEDIRGWKVTALKEEDRAAYGGRRPVAGPLLSGWVFPSPAEVPLFRFVAPLLECEFAFLLGRDLPPRETPYTLEEIADAVAALLPAFEIADGRVPPDAPGALRLADSMGNGAFIPGPPVTDWRALDRAGPVRLVIDGIEIETGSGARILGDPLKAVQHLANAQPLCAPLRAGHIITTGTATTPVRLERAGRVEADFGAVGRVGMRVRLLEHLRGVNQVAL</sequence>
<protein>
    <submittedName>
        <fullName evidence="3 4">Hydratase</fullName>
    </submittedName>
</protein>
<name>A0A9W6FJY9_XANFL</name>
<reference evidence="4 6" key="2">
    <citation type="submission" date="2023-07" db="EMBL/GenBank/DDBJ databases">
        <title>Genomic Encyclopedia of Type Strains, Phase IV (KMG-IV): sequencing the most valuable type-strain genomes for metagenomic binning, comparative biology and taxonomic classification.</title>
        <authorList>
            <person name="Goeker M."/>
        </authorList>
    </citation>
    <scope>NUCLEOTIDE SEQUENCE [LARGE SCALE GENOMIC DNA]</scope>
    <source>
        <strain evidence="4 6">DSM 338</strain>
    </source>
</reference>
<dbReference type="SUPFAM" id="SSF56529">
    <property type="entry name" value="FAH"/>
    <property type="match status" value="1"/>
</dbReference>
<dbReference type="EMBL" id="BSDO01000001">
    <property type="protein sequence ID" value="GLI20373.1"/>
    <property type="molecule type" value="Genomic_DNA"/>
</dbReference>
<dbReference type="InterPro" id="IPR050772">
    <property type="entry name" value="Hydratase-Decarb/MhpD_sf"/>
</dbReference>
<dbReference type="Gene3D" id="3.90.850.10">
    <property type="entry name" value="Fumarylacetoacetase-like, C-terminal domain"/>
    <property type="match status" value="1"/>
</dbReference>
<keyword evidence="6" id="KW-1185">Reference proteome</keyword>
<dbReference type="GO" id="GO:0008684">
    <property type="term" value="F:2-oxopent-4-enoate hydratase activity"/>
    <property type="evidence" value="ECO:0007669"/>
    <property type="project" value="TreeGrafter"/>
</dbReference>
<organism evidence="3 5">
    <name type="scientific">Xanthobacter flavus</name>
    <dbReference type="NCBI Taxonomy" id="281"/>
    <lineage>
        <taxon>Bacteria</taxon>
        <taxon>Pseudomonadati</taxon>
        <taxon>Pseudomonadota</taxon>
        <taxon>Alphaproteobacteria</taxon>
        <taxon>Hyphomicrobiales</taxon>
        <taxon>Xanthobacteraceae</taxon>
        <taxon>Xanthobacter</taxon>
    </lineage>
</organism>
<accession>A0A9W6FJY9</accession>
<proteinExistence type="predicted"/>
<dbReference type="PANTHER" id="PTHR30143:SF0">
    <property type="entry name" value="2-KETO-4-PENTENOATE HYDRATASE"/>
    <property type="match status" value="1"/>
</dbReference>
<dbReference type="RefSeq" id="WP_281804472.1">
    <property type="nucleotide sequence ID" value="NZ_BSDO01000001.1"/>
</dbReference>
<dbReference type="AlphaFoldDB" id="A0A9W6FJY9"/>
<evidence type="ECO:0000313" key="3">
    <source>
        <dbReference type="EMBL" id="GLI20373.1"/>
    </source>
</evidence>
<dbReference type="EMBL" id="JAVDPY010000003">
    <property type="protein sequence ID" value="MDR6333872.1"/>
    <property type="molecule type" value="Genomic_DNA"/>
</dbReference>
<reference evidence="3" key="1">
    <citation type="submission" date="2022-12" db="EMBL/GenBank/DDBJ databases">
        <title>Reference genome sequencing for broad-spectrum identification of bacterial and archaeal isolates by mass spectrometry.</title>
        <authorList>
            <person name="Sekiguchi Y."/>
            <person name="Tourlousse D.M."/>
        </authorList>
    </citation>
    <scope>NUCLEOTIDE SEQUENCE</scope>
    <source>
        <strain evidence="3">301</strain>
    </source>
</reference>
<dbReference type="GO" id="GO:0005737">
    <property type="term" value="C:cytoplasm"/>
    <property type="evidence" value="ECO:0007669"/>
    <property type="project" value="TreeGrafter"/>
</dbReference>
<dbReference type="PANTHER" id="PTHR30143">
    <property type="entry name" value="ACID HYDRATASE"/>
    <property type="match status" value="1"/>
</dbReference>
<dbReference type="InterPro" id="IPR011234">
    <property type="entry name" value="Fumarylacetoacetase-like_C"/>
</dbReference>
<dbReference type="Pfam" id="PF01557">
    <property type="entry name" value="FAA_hydrolase"/>
    <property type="match status" value="1"/>
</dbReference>
<evidence type="ECO:0000313" key="6">
    <source>
        <dbReference type="Proteomes" id="UP001245370"/>
    </source>
</evidence>
<dbReference type="GeneID" id="95760840"/>
<evidence type="ECO:0000313" key="4">
    <source>
        <dbReference type="EMBL" id="MDR6333872.1"/>
    </source>
</evidence>
<comment type="caution">
    <text evidence="3">The sequence shown here is derived from an EMBL/GenBank/DDBJ whole genome shotgun (WGS) entry which is preliminary data.</text>
</comment>
<evidence type="ECO:0000259" key="2">
    <source>
        <dbReference type="Pfam" id="PF01557"/>
    </source>
</evidence>
<feature type="domain" description="Fumarylacetoacetase-like C-terminal" evidence="2">
    <location>
        <begin position="105"/>
        <end position="259"/>
    </location>
</feature>
<dbReference type="InterPro" id="IPR036663">
    <property type="entry name" value="Fumarylacetoacetase_C_sf"/>
</dbReference>
<gene>
    <name evidence="4" type="ORF">GGQ86_002342</name>
    <name evidence="3" type="ORF">XFLAVUS301_00470</name>
</gene>
<dbReference type="Proteomes" id="UP001245370">
    <property type="component" value="Unassembled WGS sequence"/>
</dbReference>
<evidence type="ECO:0000313" key="5">
    <source>
        <dbReference type="Proteomes" id="UP001144397"/>
    </source>
</evidence>
<evidence type="ECO:0000256" key="1">
    <source>
        <dbReference type="ARBA" id="ARBA00023239"/>
    </source>
</evidence>
<keyword evidence="1" id="KW-0456">Lyase</keyword>